<dbReference type="PANTHER" id="PTHR12873:SF0">
    <property type="entry name" value="TWINKLE MTDNA HELICASE"/>
    <property type="match status" value="1"/>
</dbReference>
<sequence>MHVLSQATLQQTRQSLQALHQQGHRRVHLPSLRHLRLLVRFQAEAGGSARGLALLPLSLACVRQQIEASAPVRLQRDEGIHRQSPREPLSPRLGLAHSAHAHGALAHRGDASEILRGRVLEDLRAAHRGEPRGGLRGVSVDLPAGLHAAGAPLQDPLHRHQGAHASRTRGGRLGLLRLAHGPRVLRAARAHGGRVRRDGGAPGHRAARGVAAQRGHVAAAAPAPAAGARQGDRAVDGLRPRRPGERAALRAEARPGARARRAPARPRRRGRERREGRLRLPATRPGPRRLRGARAVRAARADPDVRRDVFYDLVHPRELQGIPFLSLPFLNRTLKGHRRGELTILTGPTGSGKTTLLSQLSLDLLRQGVATLWGSFEIANRRLAATMLRQFSQSRLSPEMSHREFEAVATQFEQLPLYYLRFFGSTQLEQILDAMEYSVYAHDVQHIILDNLQFMMGNAFKGYERFDAQERALCEFRKFATAQNVHVTLVIHPRKEPEDQALNISSVFGTAKATQEADNVLIIQNENGQKKLEVKKNRFDGDLGCVGLRFNKERLVFEERRKDEKAEPEERNGAEDEEKSVSEETVAKKPLSKVSKEMGRTAHEIIMG</sequence>
<keyword evidence="3" id="KW-0547">Nucleotide-binding</keyword>
<dbReference type="InParanoid" id="D8M262"/>
<dbReference type="Gene3D" id="3.40.50.300">
    <property type="entry name" value="P-loop containing nucleotide triphosphate hydrolases"/>
    <property type="match status" value="1"/>
</dbReference>
<feature type="domain" description="SF4 helicase" evidence="2">
    <location>
        <begin position="316"/>
        <end position="564"/>
    </location>
</feature>
<organism evidence="3">
    <name type="scientific">Blastocystis hominis</name>
    <dbReference type="NCBI Taxonomy" id="12968"/>
    <lineage>
        <taxon>Eukaryota</taxon>
        <taxon>Sar</taxon>
        <taxon>Stramenopiles</taxon>
        <taxon>Bigyra</taxon>
        <taxon>Opalozoa</taxon>
        <taxon>Opalinata</taxon>
        <taxon>Blastocystidae</taxon>
        <taxon>Blastocystis</taxon>
    </lineage>
</organism>
<dbReference type="OrthoDB" id="275278at2759"/>
<dbReference type="Proteomes" id="UP000008312">
    <property type="component" value="Unassembled WGS sequence"/>
</dbReference>
<feature type="region of interest" description="Disordered" evidence="1">
    <location>
        <begin position="560"/>
        <end position="608"/>
    </location>
</feature>
<dbReference type="GO" id="GO:0003697">
    <property type="term" value="F:single-stranded DNA binding"/>
    <property type="evidence" value="ECO:0007669"/>
    <property type="project" value="InterPro"/>
</dbReference>
<dbReference type="CDD" id="cd01122">
    <property type="entry name" value="Twinkle_C"/>
    <property type="match status" value="1"/>
</dbReference>
<feature type="region of interest" description="Disordered" evidence="1">
    <location>
        <begin position="191"/>
        <end position="291"/>
    </location>
</feature>
<dbReference type="InterPro" id="IPR007694">
    <property type="entry name" value="DNA_helicase_DnaB-like_C"/>
</dbReference>
<dbReference type="InterPro" id="IPR003593">
    <property type="entry name" value="AAA+_ATPase"/>
</dbReference>
<keyword evidence="4" id="KW-1185">Reference proteome</keyword>
<keyword evidence="3" id="KW-0067">ATP-binding</keyword>
<dbReference type="EMBL" id="FN668647">
    <property type="protein sequence ID" value="CBK22151.2"/>
    <property type="molecule type" value="Genomic_DNA"/>
</dbReference>
<dbReference type="GO" id="GO:0043139">
    <property type="term" value="F:5'-3' DNA helicase activity"/>
    <property type="evidence" value="ECO:0007669"/>
    <property type="project" value="InterPro"/>
</dbReference>
<dbReference type="InterPro" id="IPR027032">
    <property type="entry name" value="Twinkle-like"/>
</dbReference>
<name>D8M262_BLAHO</name>
<evidence type="ECO:0000259" key="2">
    <source>
        <dbReference type="PROSITE" id="PS51199"/>
    </source>
</evidence>
<dbReference type="PANTHER" id="PTHR12873">
    <property type="entry name" value="T7-LIKE MITOCHONDRIAL DNA HELICASE"/>
    <property type="match status" value="1"/>
</dbReference>
<evidence type="ECO:0000313" key="4">
    <source>
        <dbReference type="Proteomes" id="UP000008312"/>
    </source>
</evidence>
<accession>D8M262</accession>
<dbReference type="GO" id="GO:0006260">
    <property type="term" value="P:DNA replication"/>
    <property type="evidence" value="ECO:0007669"/>
    <property type="project" value="InterPro"/>
</dbReference>
<dbReference type="RefSeq" id="XP_012896199.1">
    <property type="nucleotide sequence ID" value="XM_013040745.1"/>
</dbReference>
<dbReference type="AlphaFoldDB" id="D8M262"/>
<protein>
    <submittedName>
        <fullName evidence="3">Twinkle helicase</fullName>
    </submittedName>
</protein>
<dbReference type="GO" id="GO:0005524">
    <property type="term" value="F:ATP binding"/>
    <property type="evidence" value="ECO:0007669"/>
    <property type="project" value="InterPro"/>
</dbReference>
<feature type="compositionally biased region" description="Basic and acidic residues" evidence="1">
    <location>
        <begin position="230"/>
        <end position="255"/>
    </location>
</feature>
<reference evidence="3" key="1">
    <citation type="submission" date="2010-02" db="EMBL/GenBank/DDBJ databases">
        <title>Sequencing and annotation of the Blastocystis hominis genome.</title>
        <authorList>
            <person name="Wincker P."/>
        </authorList>
    </citation>
    <scope>NUCLEOTIDE SEQUENCE</scope>
    <source>
        <strain evidence="3">Singapore isolate B</strain>
    </source>
</reference>
<keyword evidence="3" id="KW-0378">Hydrolase</keyword>
<evidence type="ECO:0000256" key="1">
    <source>
        <dbReference type="SAM" id="MobiDB-lite"/>
    </source>
</evidence>
<dbReference type="SMART" id="SM00382">
    <property type="entry name" value="AAA"/>
    <property type="match status" value="1"/>
</dbReference>
<feature type="compositionally biased region" description="Basic and acidic residues" evidence="1">
    <location>
        <begin position="594"/>
        <end position="608"/>
    </location>
</feature>
<feature type="compositionally biased region" description="Basic and acidic residues" evidence="1">
    <location>
        <begin position="560"/>
        <end position="587"/>
    </location>
</feature>
<gene>
    <name evidence="3" type="ORF">GSBLH_T00002210001</name>
</gene>
<keyword evidence="3" id="KW-0347">Helicase</keyword>
<dbReference type="GeneID" id="24919408"/>
<dbReference type="Pfam" id="PF13481">
    <property type="entry name" value="AAA_25"/>
    <property type="match status" value="1"/>
</dbReference>
<dbReference type="SUPFAM" id="SSF52540">
    <property type="entry name" value="P-loop containing nucleoside triphosphate hydrolases"/>
    <property type="match status" value="1"/>
</dbReference>
<dbReference type="PROSITE" id="PS51199">
    <property type="entry name" value="SF4_HELICASE"/>
    <property type="match status" value="1"/>
</dbReference>
<feature type="compositionally biased region" description="Low complexity" evidence="1">
    <location>
        <begin position="208"/>
        <end position="229"/>
    </location>
</feature>
<feature type="compositionally biased region" description="Basic residues" evidence="1">
    <location>
        <begin position="257"/>
        <end position="271"/>
    </location>
</feature>
<proteinExistence type="predicted"/>
<dbReference type="InterPro" id="IPR027417">
    <property type="entry name" value="P-loop_NTPase"/>
</dbReference>
<evidence type="ECO:0000313" key="3">
    <source>
        <dbReference type="EMBL" id="CBK22151.2"/>
    </source>
</evidence>